<feature type="domain" description="Membrane insertase YidC/Oxa/ALB C-terminal" evidence="14">
    <location>
        <begin position="291"/>
        <end position="477"/>
    </location>
</feature>
<feature type="transmembrane region" description="Helical" evidence="13">
    <location>
        <begin position="444"/>
        <end position="466"/>
    </location>
</feature>
<proteinExistence type="inferred from homology"/>
<dbReference type="InterPro" id="IPR038221">
    <property type="entry name" value="YidC_periplasmic_sf"/>
</dbReference>
<comment type="similarity">
    <text evidence="2 13">Belongs to the OXA1/ALB3/YidC family. Type 1 subfamily.</text>
</comment>
<feature type="transmembrane region" description="Helical" evidence="13">
    <location>
        <begin position="402"/>
        <end position="423"/>
    </location>
</feature>
<dbReference type="GO" id="GO:0015031">
    <property type="term" value="P:protein transport"/>
    <property type="evidence" value="ECO:0007669"/>
    <property type="project" value="UniProtKB-KW"/>
</dbReference>
<evidence type="ECO:0000256" key="4">
    <source>
        <dbReference type="ARBA" id="ARBA00022448"/>
    </source>
</evidence>
<dbReference type="GO" id="GO:0005886">
    <property type="term" value="C:plasma membrane"/>
    <property type="evidence" value="ECO:0007669"/>
    <property type="project" value="UniProtKB-SubCell"/>
</dbReference>
<dbReference type="InterPro" id="IPR001708">
    <property type="entry name" value="YidC/ALB3/OXA1/COX18"/>
</dbReference>
<dbReference type="NCBIfam" id="TIGR03593">
    <property type="entry name" value="yidC_nterm"/>
    <property type="match status" value="1"/>
</dbReference>
<gene>
    <name evidence="13" type="primary">yidC</name>
    <name evidence="16" type="ORF">ABR82_03425</name>
</gene>
<evidence type="ECO:0000313" key="17">
    <source>
        <dbReference type="Proteomes" id="UP000051269"/>
    </source>
</evidence>
<dbReference type="InterPro" id="IPR028055">
    <property type="entry name" value="YidC/Oxa/ALB_C"/>
</dbReference>
<evidence type="ECO:0000259" key="15">
    <source>
        <dbReference type="Pfam" id="PF14849"/>
    </source>
</evidence>
<organism evidence="16 17">
    <name type="scientific">Verrucomicrobia subdivision 6 bacterium BACL9 MAG-120507-bin52</name>
    <dbReference type="NCBI Taxonomy" id="1655590"/>
    <lineage>
        <taxon>Bacteria</taxon>
        <taxon>Pseudomonadati</taxon>
        <taxon>Verrucomicrobiota</taxon>
        <taxon>Verrucomicrobiia</taxon>
        <taxon>Verrucomicrobiales</taxon>
        <taxon>Verrucomicrobia subdivision 6</taxon>
    </lineage>
</organism>
<keyword evidence="6 13" id="KW-0812">Transmembrane</keyword>
<evidence type="ECO:0000256" key="2">
    <source>
        <dbReference type="ARBA" id="ARBA00010527"/>
    </source>
</evidence>
<keyword evidence="4 13" id="KW-0813">Transport</keyword>
<evidence type="ECO:0000256" key="8">
    <source>
        <dbReference type="ARBA" id="ARBA00022989"/>
    </source>
</evidence>
<dbReference type="Proteomes" id="UP000051269">
    <property type="component" value="Unassembled WGS sequence"/>
</dbReference>
<feature type="domain" description="Membrane insertase YidC N-terminal" evidence="15">
    <location>
        <begin position="4"/>
        <end position="278"/>
    </location>
</feature>
<dbReference type="Pfam" id="PF14849">
    <property type="entry name" value="YidC_periplas"/>
    <property type="match status" value="1"/>
</dbReference>
<evidence type="ECO:0000256" key="5">
    <source>
        <dbReference type="ARBA" id="ARBA00022475"/>
    </source>
</evidence>
<comment type="subcellular location">
    <subcellularLocation>
        <location evidence="1">Cell inner membrane</location>
        <topology evidence="1">Multi-pass membrane protein</topology>
    </subcellularLocation>
    <subcellularLocation>
        <location evidence="13">Cell membrane</location>
        <topology evidence="13">Multi-pass membrane protein</topology>
    </subcellularLocation>
</comment>
<evidence type="ECO:0000313" key="16">
    <source>
        <dbReference type="EMBL" id="KRO62317.1"/>
    </source>
</evidence>
<evidence type="ECO:0000256" key="10">
    <source>
        <dbReference type="ARBA" id="ARBA00023186"/>
    </source>
</evidence>
<dbReference type="AlphaFoldDB" id="A0A0R2RPG3"/>
<feature type="transmembrane region" description="Helical" evidence="13">
    <location>
        <begin position="354"/>
        <end position="377"/>
    </location>
</feature>
<dbReference type="GO" id="GO:0032977">
    <property type="term" value="F:membrane insertase activity"/>
    <property type="evidence" value="ECO:0007669"/>
    <property type="project" value="InterPro"/>
</dbReference>
<comment type="caution">
    <text evidence="16">The sequence shown here is derived from an EMBL/GenBank/DDBJ whole genome shotgun (WGS) entry which is preliminary data.</text>
</comment>
<dbReference type="PANTHER" id="PTHR12428">
    <property type="entry name" value="OXA1"/>
    <property type="match status" value="1"/>
</dbReference>
<evidence type="ECO:0000256" key="12">
    <source>
        <dbReference type="ARBA" id="ARBA00033342"/>
    </source>
</evidence>
<evidence type="ECO:0000256" key="9">
    <source>
        <dbReference type="ARBA" id="ARBA00023136"/>
    </source>
</evidence>
<evidence type="ECO:0000256" key="1">
    <source>
        <dbReference type="ARBA" id="ARBA00004429"/>
    </source>
</evidence>
<keyword evidence="7 13" id="KW-0653">Protein transport</keyword>
<dbReference type="CDD" id="cd19961">
    <property type="entry name" value="EcYidC-like_peri"/>
    <property type="match status" value="1"/>
</dbReference>
<keyword evidence="5 13" id="KW-1003">Cell membrane</keyword>
<evidence type="ECO:0000256" key="13">
    <source>
        <dbReference type="HAMAP-Rule" id="MF_01810"/>
    </source>
</evidence>
<dbReference type="HAMAP" id="MF_01810">
    <property type="entry name" value="YidC_type1"/>
    <property type="match status" value="1"/>
</dbReference>
<name>A0A0R2RPG3_9BACT</name>
<dbReference type="GO" id="GO:0051205">
    <property type="term" value="P:protein insertion into membrane"/>
    <property type="evidence" value="ECO:0007669"/>
    <property type="project" value="TreeGrafter"/>
</dbReference>
<keyword evidence="8 13" id="KW-1133">Transmembrane helix</keyword>
<keyword evidence="10 13" id="KW-0143">Chaperone</keyword>
<sequence length="509" mass="56943">MRVILTTWGGGIREIELLRHGAEGDKKEETVHLNLGSPDAIFELRGWTPPGEGLAWSLERADRTEVVFAAPAQVGGDVWIRRTLRLTGEYDLSVVQEVENRGQVPLALPAYALSAGVGAPIHLRAEEEPYVGTGWFTTDGTYTTHKLPEFNDSRFLFLFPQKGKELAVSREDRSVKWVAAKSQFFAMVMTALESPASGAEARKVELQGEKMRDGGGPVGAIETWMKLPGFDLVAGGKNVRTFGLYAGPKEDWRLRRLAHGEDEVMEFGWMGIVSRPLLVVMNTIQKGVGSYGWSIVILTILLKAILWVPQAKANQSMKKMQILAPKLKEIQEKFKEEPAKLNTEMMKLYRDYGVNPLGGCLPMLIQMPVFLGFYYMLLSSVELRGQSFLWIHDLSLPDTIGYLPGLGIPINPMPLIMTAAMVWSMHLTPQPQGVDNPGAKMMKLMPVIMLLFCYNFSSALSLYWTVQNFLSIGQLMYNLRQPMPKLEKAPKPVEAVKRGRWKGGMWGRK</sequence>
<dbReference type="InterPro" id="IPR019998">
    <property type="entry name" value="Membr_insert_YidC"/>
</dbReference>
<feature type="transmembrane region" description="Helical" evidence="13">
    <location>
        <begin position="291"/>
        <end position="309"/>
    </location>
</feature>
<dbReference type="EMBL" id="LIBO01000096">
    <property type="protein sequence ID" value="KRO62317.1"/>
    <property type="molecule type" value="Genomic_DNA"/>
</dbReference>
<protein>
    <recommendedName>
        <fullName evidence="3 13">Membrane protein insertase YidC</fullName>
    </recommendedName>
    <alternativeName>
        <fullName evidence="12 13">Foldase YidC</fullName>
    </alternativeName>
    <alternativeName>
        <fullName evidence="11 13">Membrane integrase YidC</fullName>
    </alternativeName>
    <alternativeName>
        <fullName evidence="13">Membrane protein YidC</fullName>
    </alternativeName>
</protein>
<dbReference type="InterPro" id="IPR047196">
    <property type="entry name" value="YidC_ALB_C"/>
</dbReference>
<evidence type="ECO:0000256" key="3">
    <source>
        <dbReference type="ARBA" id="ARBA00015325"/>
    </source>
</evidence>
<dbReference type="Gene3D" id="2.70.98.90">
    <property type="match status" value="1"/>
</dbReference>
<evidence type="ECO:0000259" key="14">
    <source>
        <dbReference type="Pfam" id="PF02096"/>
    </source>
</evidence>
<comment type="subunit">
    <text evidence="13">Interacts with the Sec translocase complex via SecD. Specifically interacts with transmembrane segments of nascent integral membrane proteins during membrane integration.</text>
</comment>
<keyword evidence="9 13" id="KW-0472">Membrane</keyword>
<dbReference type="PRINTS" id="PR00701">
    <property type="entry name" value="60KDINNERMP"/>
</dbReference>
<dbReference type="PANTHER" id="PTHR12428:SF65">
    <property type="entry name" value="CYTOCHROME C OXIDASE ASSEMBLY PROTEIN COX18, MITOCHONDRIAL"/>
    <property type="match status" value="1"/>
</dbReference>
<comment type="function">
    <text evidence="13">Required for the insertion and/or proper folding and/or complex formation of integral membrane proteins into the membrane. Involved in integration of membrane proteins that insert both dependently and independently of the Sec translocase complex, as well as at least some lipoproteins. Aids folding of multispanning membrane proteins.</text>
</comment>
<evidence type="ECO:0000256" key="6">
    <source>
        <dbReference type="ARBA" id="ARBA00022692"/>
    </source>
</evidence>
<dbReference type="CDD" id="cd20070">
    <property type="entry name" value="5TM_YidC_Alb3"/>
    <property type="match status" value="1"/>
</dbReference>
<dbReference type="NCBIfam" id="TIGR03592">
    <property type="entry name" value="yidC_oxa1_cterm"/>
    <property type="match status" value="1"/>
</dbReference>
<dbReference type="PRINTS" id="PR01900">
    <property type="entry name" value="YIDCPROTEIN"/>
</dbReference>
<dbReference type="Pfam" id="PF02096">
    <property type="entry name" value="60KD_IMP"/>
    <property type="match status" value="1"/>
</dbReference>
<reference evidence="16 17" key="1">
    <citation type="submission" date="2015-10" db="EMBL/GenBank/DDBJ databases">
        <title>Metagenome-Assembled Genomes uncover a global brackish microbiome.</title>
        <authorList>
            <person name="Hugerth L.W."/>
            <person name="Larsson J."/>
            <person name="Alneberg J."/>
            <person name="Lindh M.V."/>
            <person name="Legrand C."/>
            <person name="Pinhassi J."/>
            <person name="Andersson A.F."/>
        </authorList>
    </citation>
    <scope>NUCLEOTIDE SEQUENCE [LARGE SCALE GENOMIC DNA]</scope>
    <source>
        <strain evidence="16">BACL18 MAG-120507-bin52</strain>
    </source>
</reference>
<dbReference type="InterPro" id="IPR028053">
    <property type="entry name" value="Membr_insert_YidC_N"/>
</dbReference>
<evidence type="ECO:0000256" key="7">
    <source>
        <dbReference type="ARBA" id="ARBA00022927"/>
    </source>
</evidence>
<accession>A0A0R2RPG3</accession>
<evidence type="ECO:0000256" key="11">
    <source>
        <dbReference type="ARBA" id="ARBA00033245"/>
    </source>
</evidence>